<keyword evidence="9" id="KW-0830">Ubiquinone</keyword>
<accession>A0A0N1HK75</accession>
<comment type="similarity">
    <text evidence="2">Belongs to the NDUFAF7 family.</text>
</comment>
<evidence type="ECO:0000256" key="2">
    <source>
        <dbReference type="ARBA" id="ARBA00005891"/>
    </source>
</evidence>
<dbReference type="SUPFAM" id="SSF51735">
    <property type="entry name" value="NAD(P)-binding Rossmann-fold domains"/>
    <property type="match status" value="1"/>
</dbReference>
<dbReference type="SUPFAM" id="SSF53335">
    <property type="entry name" value="S-adenosyl-L-methionine-dependent methyltransferases"/>
    <property type="match status" value="1"/>
</dbReference>
<dbReference type="Gene3D" id="3.40.50.720">
    <property type="entry name" value="NAD(P)-binding Rossmann-like Domain"/>
    <property type="match status" value="1"/>
</dbReference>
<keyword evidence="4" id="KW-0489">Methyltransferase</keyword>
<comment type="subcellular location">
    <subcellularLocation>
        <location evidence="1">Mitochondrion</location>
    </subcellularLocation>
</comment>
<keyword evidence="5" id="KW-0808">Transferase</keyword>
<dbReference type="PRINTS" id="PR00081">
    <property type="entry name" value="GDHRDH"/>
</dbReference>
<proteinExistence type="inferred from homology"/>
<dbReference type="GO" id="GO:0035243">
    <property type="term" value="F:protein-arginine omega-N symmetric methyltransferase activity"/>
    <property type="evidence" value="ECO:0007669"/>
    <property type="project" value="UniProtKB-EC"/>
</dbReference>
<dbReference type="InterPro" id="IPR002347">
    <property type="entry name" value="SDR_fam"/>
</dbReference>
<dbReference type="Pfam" id="PF02636">
    <property type="entry name" value="Methyltransf_28"/>
    <property type="match status" value="1"/>
</dbReference>
<evidence type="ECO:0000256" key="7">
    <source>
        <dbReference type="ARBA" id="ARBA00048612"/>
    </source>
</evidence>
<organism evidence="9 10">
    <name type="scientific">Cyphellophora attinorum</name>
    <dbReference type="NCBI Taxonomy" id="1664694"/>
    <lineage>
        <taxon>Eukaryota</taxon>
        <taxon>Fungi</taxon>
        <taxon>Dikarya</taxon>
        <taxon>Ascomycota</taxon>
        <taxon>Pezizomycotina</taxon>
        <taxon>Eurotiomycetes</taxon>
        <taxon>Chaetothyriomycetidae</taxon>
        <taxon>Chaetothyriales</taxon>
        <taxon>Cyphellophoraceae</taxon>
        <taxon>Cyphellophora</taxon>
    </lineage>
</organism>
<evidence type="ECO:0000256" key="3">
    <source>
        <dbReference type="ARBA" id="ARBA00011935"/>
    </source>
</evidence>
<dbReference type="RefSeq" id="XP_017997077.1">
    <property type="nucleotide sequence ID" value="XM_018143727.1"/>
</dbReference>
<dbReference type="InterPro" id="IPR057326">
    <property type="entry name" value="KR_dom"/>
</dbReference>
<name>A0A0N1HK75_9EURO</name>
<evidence type="ECO:0000256" key="5">
    <source>
        <dbReference type="ARBA" id="ARBA00022679"/>
    </source>
</evidence>
<reference evidence="9 10" key="1">
    <citation type="submission" date="2015-06" db="EMBL/GenBank/DDBJ databases">
        <title>Draft genome of the ant-associated black yeast Phialophora attae CBS 131958.</title>
        <authorList>
            <person name="Moreno L.F."/>
            <person name="Stielow B.J."/>
            <person name="de Hoog S."/>
            <person name="Vicente V.A."/>
            <person name="Weiss V.A."/>
            <person name="de Vries M."/>
            <person name="Cruz L.M."/>
            <person name="Souza E.M."/>
        </authorList>
    </citation>
    <scope>NUCLEOTIDE SEQUENCE [LARGE SCALE GENOMIC DNA]</scope>
    <source>
        <strain evidence="9 10">CBS 131958</strain>
    </source>
</reference>
<dbReference type="GO" id="GO:0032981">
    <property type="term" value="P:mitochondrial respiratory chain complex I assembly"/>
    <property type="evidence" value="ECO:0007669"/>
    <property type="project" value="TreeGrafter"/>
</dbReference>
<comment type="catalytic activity">
    <reaction evidence="7">
        <text>L-arginyl-[protein] + 2 S-adenosyl-L-methionine = N(omega),N(omega)'-dimethyl-L-arginyl-[protein] + 2 S-adenosyl-L-homocysteine + 2 H(+)</text>
        <dbReference type="Rhea" id="RHEA:48108"/>
        <dbReference type="Rhea" id="RHEA-COMP:10532"/>
        <dbReference type="Rhea" id="RHEA-COMP:11992"/>
        <dbReference type="ChEBI" id="CHEBI:15378"/>
        <dbReference type="ChEBI" id="CHEBI:29965"/>
        <dbReference type="ChEBI" id="CHEBI:57856"/>
        <dbReference type="ChEBI" id="CHEBI:59789"/>
        <dbReference type="ChEBI" id="CHEBI:88221"/>
        <dbReference type="EC" id="2.1.1.320"/>
    </reaction>
</comment>
<dbReference type="GO" id="GO:0032259">
    <property type="term" value="P:methylation"/>
    <property type="evidence" value="ECO:0007669"/>
    <property type="project" value="UniProtKB-KW"/>
</dbReference>
<dbReference type="EC" id="2.1.1.320" evidence="3"/>
<evidence type="ECO:0000256" key="6">
    <source>
        <dbReference type="ARBA" id="ARBA00023128"/>
    </source>
</evidence>
<dbReference type="OrthoDB" id="5595109at2759"/>
<gene>
    <name evidence="9" type="ORF">AB675_3657</name>
</gene>
<sequence>MLQLVWLITGCSSGIGEALARAILKRGDKVVATCRAPVDRLKHLEDAGATILELDVTADQAVLNAVVEEAVEAYGRIDVVVPNAGTLRAVMSEEMSQEEWDGMLRTSFFGVVKTVNAVLPHFRSRRAGTISFMNSVNAYAPFAGVAGYIVSKHAVAGYAKTLAMELVEFDIKPILFEIGFIRTPLLATSTHEDPKIQDYQALWDKGVQGVVEALADNQPGDVDKLAEGIIDVVKQPDRKSTIVPMGKDTLETLRTYADSLKAACDEFEDVANSVERDEPRRGGFAQLSQYWLLYSAAASSPSPSPAPDIAPRKWSTPLAKTIADAIEVTGPISLAAYMRQCLTSDLGGYYTTENTSIDQFGKKGDFITSPEISQVFGELVGVWFLSEWMGQGRPKESVQFIELGPGRGTLMSDVLRTAAQFKAFSSSIREVWMVEAGQALRQKQCELLCGTQQMTESYEELGESKWKWWEATSKPEYGSVKVKWVEDIVLLPPSAQSVRDSPKTPFIIAHEFFDALPISAFESVAPTAQDQKPAPLLDKAGVPMVRQPSSSKTPQWRELLVTRTEPKIDLKGLLRTEAEKERDDAAIGKDDTQSLPDDFRLTVAHASTPASLLLPARPRYRHLQSQVGSRVEISPETARYAGAIAHLIGGRTASQSKQQSPAPSGAALIIDYGPLDNIPINSLRGIKSHQIVSPFKHAGEADLSADVDFGALADSMLEASEGVEVHGPVEQGTWLEQLGVRERAGRVVKQMQGAKQDEDMQEKIKSFESGWKRLVEAGPRGMGKAYKVMAVLPEGGGKRRPVGFGGQVVG</sequence>
<dbReference type="InterPro" id="IPR036291">
    <property type="entry name" value="NAD(P)-bd_dom_sf"/>
</dbReference>
<dbReference type="PANTHER" id="PTHR12049:SF7">
    <property type="entry name" value="PROTEIN ARGININE METHYLTRANSFERASE NDUFAF7, MITOCHONDRIAL"/>
    <property type="match status" value="1"/>
</dbReference>
<dbReference type="STRING" id="1664694.A0A0N1HK75"/>
<dbReference type="EMBL" id="LFJN01000026">
    <property type="protein sequence ID" value="KPI37114.1"/>
    <property type="molecule type" value="Genomic_DNA"/>
</dbReference>
<dbReference type="Proteomes" id="UP000038010">
    <property type="component" value="Unassembled WGS sequence"/>
</dbReference>
<dbReference type="InterPro" id="IPR029063">
    <property type="entry name" value="SAM-dependent_MTases_sf"/>
</dbReference>
<evidence type="ECO:0000259" key="8">
    <source>
        <dbReference type="SMART" id="SM00822"/>
    </source>
</evidence>
<dbReference type="VEuPathDB" id="FungiDB:AB675_3657"/>
<evidence type="ECO:0000313" key="9">
    <source>
        <dbReference type="EMBL" id="KPI37114.1"/>
    </source>
</evidence>
<keyword evidence="10" id="KW-1185">Reference proteome</keyword>
<dbReference type="PANTHER" id="PTHR12049">
    <property type="entry name" value="PROTEIN ARGININE METHYLTRANSFERASE NDUFAF7, MITOCHONDRIAL"/>
    <property type="match status" value="1"/>
</dbReference>
<evidence type="ECO:0000313" key="10">
    <source>
        <dbReference type="Proteomes" id="UP000038010"/>
    </source>
</evidence>
<keyword evidence="6" id="KW-0496">Mitochondrion</keyword>
<protein>
    <recommendedName>
        <fullName evidence="3">type II protein arginine methyltransferase</fullName>
        <ecNumber evidence="3">2.1.1.320</ecNumber>
    </recommendedName>
</protein>
<comment type="caution">
    <text evidence="9">The sequence shown here is derived from an EMBL/GenBank/DDBJ whole genome shotgun (WGS) entry which is preliminary data.</text>
</comment>
<evidence type="ECO:0000256" key="4">
    <source>
        <dbReference type="ARBA" id="ARBA00022603"/>
    </source>
</evidence>
<dbReference type="InterPro" id="IPR038375">
    <property type="entry name" value="NDUFAF7_sf"/>
</dbReference>
<feature type="domain" description="Ketoreductase" evidence="8">
    <location>
        <begin position="4"/>
        <end position="170"/>
    </location>
</feature>
<dbReference type="SMART" id="SM00822">
    <property type="entry name" value="PKS_KR"/>
    <property type="match status" value="1"/>
</dbReference>
<dbReference type="Pfam" id="PF00106">
    <property type="entry name" value="adh_short"/>
    <property type="match status" value="1"/>
</dbReference>
<dbReference type="InterPro" id="IPR003788">
    <property type="entry name" value="NDUFAF7"/>
</dbReference>
<dbReference type="Gene3D" id="3.40.50.12710">
    <property type="match status" value="1"/>
</dbReference>
<dbReference type="GO" id="GO:0005739">
    <property type="term" value="C:mitochondrion"/>
    <property type="evidence" value="ECO:0007669"/>
    <property type="project" value="UniProtKB-SubCell"/>
</dbReference>
<dbReference type="GeneID" id="28735607"/>
<dbReference type="AlphaFoldDB" id="A0A0N1HK75"/>
<evidence type="ECO:0000256" key="1">
    <source>
        <dbReference type="ARBA" id="ARBA00004173"/>
    </source>
</evidence>